<accession>A0A2M7TZI1</accession>
<evidence type="ECO:0000313" key="1">
    <source>
        <dbReference type="EMBL" id="PIZ63230.1"/>
    </source>
</evidence>
<name>A0A2M7TZI1_9BACT</name>
<sequence>MERHTINERTFHQEQGLADPMIQLERLGVTPDEIQRHIEQGTDLELLAHALIDEHHSSYLNTPLQTDLKEAGQHWSDWE</sequence>
<comment type="caution">
    <text evidence="1">The sequence shown here is derived from an EMBL/GenBank/DDBJ whole genome shotgun (WGS) entry which is preliminary data.</text>
</comment>
<evidence type="ECO:0000313" key="2">
    <source>
        <dbReference type="Proteomes" id="UP000228503"/>
    </source>
</evidence>
<reference evidence="2" key="1">
    <citation type="submission" date="2017-09" db="EMBL/GenBank/DDBJ databases">
        <title>Depth-based differentiation of microbial function through sediment-hosted aquifers and enrichment of novel symbionts in the deep terrestrial subsurface.</title>
        <authorList>
            <person name="Probst A.J."/>
            <person name="Ladd B."/>
            <person name="Jarett J.K."/>
            <person name="Geller-Mcgrath D.E."/>
            <person name="Sieber C.M.K."/>
            <person name="Emerson J.B."/>
            <person name="Anantharaman K."/>
            <person name="Thomas B.C."/>
            <person name="Malmstrom R."/>
            <person name="Stieglmeier M."/>
            <person name="Klingl A."/>
            <person name="Woyke T."/>
            <person name="Ryan C.M."/>
            <person name="Banfield J.F."/>
        </authorList>
    </citation>
    <scope>NUCLEOTIDE SEQUENCE [LARGE SCALE GENOMIC DNA]</scope>
</reference>
<gene>
    <name evidence="1" type="ORF">COY16_02540</name>
</gene>
<dbReference type="AlphaFoldDB" id="A0A2M7TZI1"/>
<dbReference type="EMBL" id="PFOB01000028">
    <property type="protein sequence ID" value="PIZ63230.1"/>
    <property type="molecule type" value="Genomic_DNA"/>
</dbReference>
<protein>
    <submittedName>
        <fullName evidence="1">Uncharacterized protein</fullName>
    </submittedName>
</protein>
<proteinExistence type="predicted"/>
<organism evidence="1 2">
    <name type="scientific">Candidatus Roizmanbacteria bacterium CG_4_10_14_0_2_um_filter_39_13</name>
    <dbReference type="NCBI Taxonomy" id="1974825"/>
    <lineage>
        <taxon>Bacteria</taxon>
        <taxon>Candidatus Roizmaniibacteriota</taxon>
    </lineage>
</organism>
<dbReference type="Proteomes" id="UP000228503">
    <property type="component" value="Unassembled WGS sequence"/>
</dbReference>